<comment type="caution">
    <text evidence="1">The sequence shown here is derived from an EMBL/GenBank/DDBJ whole genome shotgun (WGS) entry which is preliminary data.</text>
</comment>
<sequence length="275" mass="30984">MVSGLILGKYRIVKRLGAGAYDTDAALDAPAKYAVKLERASKKKLCPPSEHEANVLRALADDTAPTHIPGARDYGYDKPQQSQALVIDLLGADIESLRREHDSGKLSVKATMLITIHSRHFIHRDIKPGNILLGPEGDEGFINLVDFAIARRFRNPRNGVHQPFVDGKLKAGLFVFRCATLSFRGSYTTSTQTRRDDIESLAYTLLDCMRELPWGASVREKKKSWTLKRLTVRLPDVFKILLCHARDLAYDEAPAYDFLRSKFCPRTRKTRAFAR</sequence>
<reference evidence="1" key="1">
    <citation type="journal article" date="2021" name="New Phytol.">
        <title>Evolutionary innovations through gain and loss of genes in the ectomycorrhizal Boletales.</title>
        <authorList>
            <person name="Wu G."/>
            <person name="Miyauchi S."/>
            <person name="Morin E."/>
            <person name="Kuo A."/>
            <person name="Drula E."/>
            <person name="Varga T."/>
            <person name="Kohler A."/>
            <person name="Feng B."/>
            <person name="Cao Y."/>
            <person name="Lipzen A."/>
            <person name="Daum C."/>
            <person name="Hundley H."/>
            <person name="Pangilinan J."/>
            <person name="Johnson J."/>
            <person name="Barry K."/>
            <person name="LaButti K."/>
            <person name="Ng V."/>
            <person name="Ahrendt S."/>
            <person name="Min B."/>
            <person name="Choi I.G."/>
            <person name="Park H."/>
            <person name="Plett J.M."/>
            <person name="Magnuson J."/>
            <person name="Spatafora J.W."/>
            <person name="Nagy L.G."/>
            <person name="Henrissat B."/>
            <person name="Grigoriev I.V."/>
            <person name="Yang Z.L."/>
            <person name="Xu J."/>
            <person name="Martin F.M."/>
        </authorList>
    </citation>
    <scope>NUCLEOTIDE SEQUENCE</scope>
    <source>
        <strain evidence="1">KUC20120723A-06</strain>
    </source>
</reference>
<keyword evidence="2" id="KW-1185">Reference proteome</keyword>
<proteinExistence type="predicted"/>
<evidence type="ECO:0000313" key="2">
    <source>
        <dbReference type="Proteomes" id="UP000790709"/>
    </source>
</evidence>
<protein>
    <submittedName>
        <fullName evidence="1">Kinase-like protein</fullName>
    </submittedName>
</protein>
<organism evidence="1 2">
    <name type="scientific">Leucogyrophana mollusca</name>
    <dbReference type="NCBI Taxonomy" id="85980"/>
    <lineage>
        <taxon>Eukaryota</taxon>
        <taxon>Fungi</taxon>
        <taxon>Dikarya</taxon>
        <taxon>Basidiomycota</taxon>
        <taxon>Agaricomycotina</taxon>
        <taxon>Agaricomycetes</taxon>
        <taxon>Agaricomycetidae</taxon>
        <taxon>Boletales</taxon>
        <taxon>Boletales incertae sedis</taxon>
        <taxon>Leucogyrophana</taxon>
    </lineage>
</organism>
<dbReference type="Proteomes" id="UP000790709">
    <property type="component" value="Unassembled WGS sequence"/>
</dbReference>
<evidence type="ECO:0000313" key="1">
    <source>
        <dbReference type="EMBL" id="KAH7923700.1"/>
    </source>
</evidence>
<gene>
    <name evidence="1" type="ORF">BV22DRAFT_1105950</name>
</gene>
<name>A0ACB8BD15_9AGAM</name>
<accession>A0ACB8BD15</accession>
<dbReference type="EMBL" id="MU266445">
    <property type="protein sequence ID" value="KAH7923700.1"/>
    <property type="molecule type" value="Genomic_DNA"/>
</dbReference>